<dbReference type="PRINTS" id="PR00081">
    <property type="entry name" value="GDHRDH"/>
</dbReference>
<feature type="compositionally biased region" description="Polar residues" evidence="3">
    <location>
        <begin position="30"/>
        <end position="49"/>
    </location>
</feature>
<dbReference type="Gene3D" id="3.40.50.720">
    <property type="entry name" value="NAD(P)-binding Rossmann-like Domain"/>
    <property type="match status" value="1"/>
</dbReference>
<feature type="compositionally biased region" description="Polar residues" evidence="3">
    <location>
        <begin position="1"/>
        <end position="17"/>
    </location>
</feature>
<organism evidence="4 5">
    <name type="scientific">Kutzneria kofuensis</name>
    <dbReference type="NCBI Taxonomy" id="103725"/>
    <lineage>
        <taxon>Bacteria</taxon>
        <taxon>Bacillati</taxon>
        <taxon>Actinomycetota</taxon>
        <taxon>Actinomycetes</taxon>
        <taxon>Pseudonocardiales</taxon>
        <taxon>Pseudonocardiaceae</taxon>
        <taxon>Kutzneria</taxon>
    </lineage>
</organism>
<proteinExistence type="inferred from homology"/>
<dbReference type="Pfam" id="PF13561">
    <property type="entry name" value="adh_short_C2"/>
    <property type="match status" value="1"/>
</dbReference>
<dbReference type="PANTHER" id="PTHR43639">
    <property type="entry name" value="OXIDOREDUCTASE, SHORT-CHAIN DEHYDROGENASE/REDUCTASE FAMILY (AFU_ORTHOLOGUE AFUA_5G02870)"/>
    <property type="match status" value="1"/>
</dbReference>
<dbReference type="SUPFAM" id="SSF51735">
    <property type="entry name" value="NAD(P)-binding Rossmann-fold domains"/>
    <property type="match status" value="1"/>
</dbReference>
<reference evidence="4 5" key="1">
    <citation type="submission" date="2020-08" db="EMBL/GenBank/DDBJ databases">
        <title>Sequencing the genomes of 1000 actinobacteria strains.</title>
        <authorList>
            <person name="Klenk H.-P."/>
        </authorList>
    </citation>
    <scope>NUCLEOTIDE SEQUENCE [LARGE SCALE GENOMIC DNA]</scope>
    <source>
        <strain evidence="4 5">DSM 43851</strain>
    </source>
</reference>
<evidence type="ECO:0000256" key="1">
    <source>
        <dbReference type="ARBA" id="ARBA00006484"/>
    </source>
</evidence>
<feature type="region of interest" description="Disordered" evidence="3">
    <location>
        <begin position="1"/>
        <end position="64"/>
    </location>
</feature>
<dbReference type="EMBL" id="JACHIR010000001">
    <property type="protein sequence ID" value="MBB5896406.1"/>
    <property type="molecule type" value="Genomic_DNA"/>
</dbReference>
<dbReference type="Proteomes" id="UP000585638">
    <property type="component" value="Unassembled WGS sequence"/>
</dbReference>
<name>A0A7W9NLF2_9PSEU</name>
<dbReference type="GO" id="GO:0016491">
    <property type="term" value="F:oxidoreductase activity"/>
    <property type="evidence" value="ECO:0007669"/>
    <property type="project" value="UniProtKB-KW"/>
</dbReference>
<keyword evidence="2" id="KW-0560">Oxidoreductase</keyword>
<comment type="caution">
    <text evidence="4">The sequence shown here is derived from an EMBL/GenBank/DDBJ whole genome shotgun (WGS) entry which is preliminary data.</text>
</comment>
<protein>
    <submittedName>
        <fullName evidence="4">NAD(P)-dependent dehydrogenase (Short-subunit alcohol dehydrogenase family)</fullName>
    </submittedName>
</protein>
<dbReference type="CDD" id="cd05233">
    <property type="entry name" value="SDR_c"/>
    <property type="match status" value="1"/>
</dbReference>
<accession>A0A7W9NLF2</accession>
<comment type="similarity">
    <text evidence="1">Belongs to the short-chain dehydrogenases/reductases (SDR) family.</text>
</comment>
<dbReference type="AlphaFoldDB" id="A0A7W9NLF2"/>
<dbReference type="RefSeq" id="WP_312890513.1">
    <property type="nucleotide sequence ID" value="NZ_BAAAWY010000101.1"/>
</dbReference>
<dbReference type="FunFam" id="3.40.50.720:FF:000084">
    <property type="entry name" value="Short-chain dehydrogenase reductase"/>
    <property type="match status" value="1"/>
</dbReference>
<evidence type="ECO:0000313" key="5">
    <source>
        <dbReference type="Proteomes" id="UP000585638"/>
    </source>
</evidence>
<evidence type="ECO:0000313" key="4">
    <source>
        <dbReference type="EMBL" id="MBB5896406.1"/>
    </source>
</evidence>
<evidence type="ECO:0000256" key="3">
    <source>
        <dbReference type="SAM" id="MobiDB-lite"/>
    </source>
</evidence>
<keyword evidence="5" id="KW-1185">Reference proteome</keyword>
<dbReference type="InterPro" id="IPR002347">
    <property type="entry name" value="SDR_fam"/>
</dbReference>
<evidence type="ECO:0000256" key="2">
    <source>
        <dbReference type="ARBA" id="ARBA00023002"/>
    </source>
</evidence>
<sequence>MFDSGDSQGLHSGSRSLMPSGPRIRAGTGLASTNWTTASRESDVTSTGELSDCRHVPLAPLPPARHRRDAIELSNQGNDHSGVITMSARTALITGGTSGIGKATAEILHNRGYRVAVTGQRPESVARARAELPEDVLVLLADARSLADTDEVVSEVGARFGSLTTLFLNAGVSRPMTLDTSDEAAYDEVFAVNTKGQFFTLVKALPLLSDGASVIVTVGIGATRSLTGNSVTAGSHGALLAMIPTLALELAPRRIRVNAVSPGFTDTPMTRTSLRAQSDDVEATMTAMAEKNPFGRLAVPEDIAGAVAFLASDDAAYITGQEIVVSGGSGLAI</sequence>
<gene>
    <name evidence="4" type="ORF">BJ998_007602</name>
</gene>
<dbReference type="PANTHER" id="PTHR43639:SF1">
    <property type="entry name" value="SHORT-CHAIN DEHYDROGENASE_REDUCTASE FAMILY PROTEIN"/>
    <property type="match status" value="1"/>
</dbReference>
<dbReference type="InterPro" id="IPR036291">
    <property type="entry name" value="NAD(P)-bd_dom_sf"/>
</dbReference>